<dbReference type="AlphaFoldDB" id="A0A0L9TVB0"/>
<accession>A0A0L9TVB0</accession>
<gene>
    <name evidence="1" type="ORF">LR48_Vigan02g050200</name>
</gene>
<organism evidence="1 2">
    <name type="scientific">Phaseolus angularis</name>
    <name type="common">Azuki bean</name>
    <name type="synonym">Vigna angularis</name>
    <dbReference type="NCBI Taxonomy" id="3914"/>
    <lineage>
        <taxon>Eukaryota</taxon>
        <taxon>Viridiplantae</taxon>
        <taxon>Streptophyta</taxon>
        <taxon>Embryophyta</taxon>
        <taxon>Tracheophyta</taxon>
        <taxon>Spermatophyta</taxon>
        <taxon>Magnoliopsida</taxon>
        <taxon>eudicotyledons</taxon>
        <taxon>Gunneridae</taxon>
        <taxon>Pentapetalae</taxon>
        <taxon>rosids</taxon>
        <taxon>fabids</taxon>
        <taxon>Fabales</taxon>
        <taxon>Fabaceae</taxon>
        <taxon>Papilionoideae</taxon>
        <taxon>50 kb inversion clade</taxon>
        <taxon>NPAAA clade</taxon>
        <taxon>indigoferoid/millettioid clade</taxon>
        <taxon>Phaseoleae</taxon>
        <taxon>Vigna</taxon>
    </lineage>
</organism>
<evidence type="ECO:0000313" key="2">
    <source>
        <dbReference type="Proteomes" id="UP000053144"/>
    </source>
</evidence>
<dbReference type="Proteomes" id="UP000053144">
    <property type="component" value="Chromosome 2"/>
</dbReference>
<protein>
    <submittedName>
        <fullName evidence="1">Uncharacterized protein</fullName>
    </submittedName>
</protein>
<dbReference type="Gramene" id="KOM34352">
    <property type="protein sequence ID" value="KOM34352"/>
    <property type="gene ID" value="LR48_Vigan02g050200"/>
</dbReference>
<sequence length="185" mass="20939">MKATMNDRRKRRMVKGDDEQPMTAANVVEAMVVEQQGKPIRVRWEVVVHIALRRKKKKSENVRTMLCTSLDKLPYFPPSFQPALCFVSVGVRLSSVGLVFSLQTFSQFAPTPWTRMKIGEGPQSCPLAHHSSPSRLLLLQAAGRDMFILLHSPFQRFTSSCCWMVLFMDASSSSKVMCWLLFAGL</sequence>
<proteinExistence type="predicted"/>
<evidence type="ECO:0000313" key="1">
    <source>
        <dbReference type="EMBL" id="KOM34352.1"/>
    </source>
</evidence>
<reference evidence="2" key="1">
    <citation type="journal article" date="2015" name="Proc. Natl. Acad. Sci. U.S.A.">
        <title>Genome sequencing of adzuki bean (Vigna angularis) provides insight into high starch and low fat accumulation and domestication.</title>
        <authorList>
            <person name="Yang K."/>
            <person name="Tian Z."/>
            <person name="Chen C."/>
            <person name="Luo L."/>
            <person name="Zhao B."/>
            <person name="Wang Z."/>
            <person name="Yu L."/>
            <person name="Li Y."/>
            <person name="Sun Y."/>
            <person name="Li W."/>
            <person name="Chen Y."/>
            <person name="Li Y."/>
            <person name="Zhang Y."/>
            <person name="Ai D."/>
            <person name="Zhao J."/>
            <person name="Shang C."/>
            <person name="Ma Y."/>
            <person name="Wu B."/>
            <person name="Wang M."/>
            <person name="Gao L."/>
            <person name="Sun D."/>
            <person name="Zhang P."/>
            <person name="Guo F."/>
            <person name="Wang W."/>
            <person name="Li Y."/>
            <person name="Wang J."/>
            <person name="Varshney R.K."/>
            <person name="Wang J."/>
            <person name="Ling H.Q."/>
            <person name="Wan P."/>
        </authorList>
    </citation>
    <scope>NUCLEOTIDE SEQUENCE</scope>
    <source>
        <strain evidence="2">cv. Jingnong 6</strain>
    </source>
</reference>
<dbReference type="EMBL" id="CM003372">
    <property type="protein sequence ID" value="KOM34352.1"/>
    <property type="molecule type" value="Genomic_DNA"/>
</dbReference>
<name>A0A0L9TVB0_PHAAN</name>